<feature type="domain" description="WxL" evidence="2">
    <location>
        <begin position="49"/>
        <end position="206"/>
    </location>
</feature>
<dbReference type="Pfam" id="PF13731">
    <property type="entry name" value="WxL"/>
    <property type="match status" value="1"/>
</dbReference>
<proteinExistence type="predicted"/>
<evidence type="ECO:0000259" key="2">
    <source>
        <dbReference type="Pfam" id="PF13731"/>
    </source>
</evidence>
<name>A0A0R1GE61_9LACO</name>
<evidence type="ECO:0000313" key="4">
    <source>
        <dbReference type="Proteomes" id="UP000051461"/>
    </source>
</evidence>
<evidence type="ECO:0000313" key="3">
    <source>
        <dbReference type="EMBL" id="KRK32573.1"/>
    </source>
</evidence>
<sequence length="208" mass="21279">MVSFKKVCSLGLATALVATGLMATTAQADATTATKDSDSGQSTASFSVTDNGTLELSSTPTFNFGDVDASTLALGGKQDLNPDSSTLQVKDTRGAGDHTWNLTASLTTPFTLKDDDNTNDDSTTLPNAYLTVNAVAGSNSSADGVVQINGATINATAATVIPNEDAYAGTSIYTFDKASDATLQLPAVPNFTAGQYDGTVTWNLTAAQ</sequence>
<gene>
    <name evidence="3" type="ORF">FC07_GL001999</name>
</gene>
<evidence type="ECO:0000256" key="1">
    <source>
        <dbReference type="SAM" id="SignalP"/>
    </source>
</evidence>
<comment type="caution">
    <text evidence="3">The sequence shown here is derived from an EMBL/GenBank/DDBJ whole genome shotgun (WGS) entry which is preliminary data.</text>
</comment>
<reference evidence="3 4" key="1">
    <citation type="journal article" date="2015" name="Genome Announc.">
        <title>Expanding the biotechnology potential of lactobacilli through comparative genomics of 213 strains and associated genera.</title>
        <authorList>
            <person name="Sun Z."/>
            <person name="Harris H.M."/>
            <person name="McCann A."/>
            <person name="Guo C."/>
            <person name="Argimon S."/>
            <person name="Zhang W."/>
            <person name="Yang X."/>
            <person name="Jeffery I.B."/>
            <person name="Cooney J.C."/>
            <person name="Kagawa T.F."/>
            <person name="Liu W."/>
            <person name="Song Y."/>
            <person name="Salvetti E."/>
            <person name="Wrobel A."/>
            <person name="Rasinkangas P."/>
            <person name="Parkhill J."/>
            <person name="Rea M.C."/>
            <person name="O'Sullivan O."/>
            <person name="Ritari J."/>
            <person name="Douillard F.P."/>
            <person name="Paul Ross R."/>
            <person name="Yang R."/>
            <person name="Briner A.E."/>
            <person name="Felis G.E."/>
            <person name="de Vos W.M."/>
            <person name="Barrangou R."/>
            <person name="Klaenhammer T.R."/>
            <person name="Caufield P.W."/>
            <person name="Cui Y."/>
            <person name="Zhang H."/>
            <person name="O'Toole P.W."/>
        </authorList>
    </citation>
    <scope>NUCLEOTIDE SEQUENCE [LARGE SCALE GENOMIC DNA]</scope>
    <source>
        <strain evidence="3 4">DSM 20003</strain>
    </source>
</reference>
<dbReference type="EMBL" id="AZDA01000140">
    <property type="protein sequence ID" value="KRK32573.1"/>
    <property type="molecule type" value="Genomic_DNA"/>
</dbReference>
<dbReference type="Proteomes" id="UP000051461">
    <property type="component" value="Unassembled WGS sequence"/>
</dbReference>
<organism evidence="3 4">
    <name type="scientific">Loigolactobacillus bifermentans DSM 20003</name>
    <dbReference type="NCBI Taxonomy" id="1423726"/>
    <lineage>
        <taxon>Bacteria</taxon>
        <taxon>Bacillati</taxon>
        <taxon>Bacillota</taxon>
        <taxon>Bacilli</taxon>
        <taxon>Lactobacillales</taxon>
        <taxon>Lactobacillaceae</taxon>
        <taxon>Loigolactobacillus</taxon>
    </lineage>
</organism>
<feature type="signal peptide" evidence="1">
    <location>
        <begin position="1"/>
        <end position="28"/>
    </location>
</feature>
<dbReference type="PATRIC" id="fig|1423726.3.peg.2075"/>
<keyword evidence="1" id="KW-0732">Signal</keyword>
<dbReference type="RefSeq" id="WP_057905837.1">
    <property type="nucleotide sequence ID" value="NZ_AZDA01000140.1"/>
</dbReference>
<dbReference type="STRING" id="1423726.FC07_GL001999"/>
<keyword evidence="4" id="KW-1185">Reference proteome</keyword>
<protein>
    <recommendedName>
        <fullName evidence="2">WxL domain-containing protein</fullName>
    </recommendedName>
</protein>
<feature type="chain" id="PRO_5006404454" description="WxL domain-containing protein" evidence="1">
    <location>
        <begin position="29"/>
        <end position="208"/>
    </location>
</feature>
<accession>A0A0R1GE61</accession>
<dbReference type="InterPro" id="IPR027994">
    <property type="entry name" value="WxL_dom"/>
</dbReference>
<dbReference type="AlphaFoldDB" id="A0A0R1GE61"/>